<dbReference type="HOGENOM" id="CLU_026444_0_3_5"/>
<dbReference type="Gene3D" id="3.20.20.10">
    <property type="entry name" value="Alanine racemase"/>
    <property type="match status" value="1"/>
</dbReference>
<dbReference type="SUPFAM" id="SSF51419">
    <property type="entry name" value="PLP-binding barrel"/>
    <property type="match status" value="1"/>
</dbReference>
<dbReference type="PATRIC" id="fig|269796.9.peg.3248"/>
<evidence type="ECO:0000256" key="1">
    <source>
        <dbReference type="ARBA" id="ARBA00001933"/>
    </source>
</evidence>
<dbReference type="Proteomes" id="UP000001929">
    <property type="component" value="Chromosome"/>
</dbReference>
<proteinExistence type="inferred from homology"/>
<evidence type="ECO:0000313" key="8">
    <source>
        <dbReference type="Proteomes" id="UP000001929"/>
    </source>
</evidence>
<feature type="active site" description="Proton donor" evidence="3">
    <location>
        <position position="355"/>
    </location>
</feature>
<keyword evidence="7" id="KW-0456">Lyase</keyword>
<protein>
    <submittedName>
        <fullName evidence="7">Orn/DAP/Arg decarboxylase 2</fullName>
        <ecNumber evidence="7">4.1.1.20</ecNumber>
    </submittedName>
</protein>
<dbReference type="KEGG" id="rru:Rru_A3135"/>
<feature type="modified residue" description="N6-(pyridoxal phosphate)lysine" evidence="3">
    <location>
        <position position="65"/>
    </location>
</feature>
<feature type="domain" description="Orn/DAP/Arg decarboxylase 2 N-terminal" evidence="6">
    <location>
        <begin position="42"/>
        <end position="286"/>
    </location>
</feature>
<evidence type="ECO:0000313" key="7">
    <source>
        <dbReference type="EMBL" id="ABC23930.1"/>
    </source>
</evidence>
<dbReference type="AlphaFoldDB" id="Q2RPL5"/>
<dbReference type="Pfam" id="PF02784">
    <property type="entry name" value="Orn_Arg_deC_N"/>
    <property type="match status" value="1"/>
</dbReference>
<accession>Q2RPL5</accession>
<dbReference type="eggNOG" id="COG0019">
    <property type="taxonomic scope" value="Bacteria"/>
</dbReference>
<dbReference type="PANTHER" id="PTHR43727">
    <property type="entry name" value="DIAMINOPIMELATE DECARBOXYLASE"/>
    <property type="match status" value="1"/>
</dbReference>
<evidence type="ECO:0000256" key="4">
    <source>
        <dbReference type="RuleBase" id="RU003737"/>
    </source>
</evidence>
<sequence length="404" mass="40786">MTASPPPGFGVSGSDLTIGGQRVSHLARIAGGTPFYAYDRGAVSARIAALRAALPAGMAIRYSLKANPMAALLAHMAPLVDGFDAASAGELRAGLAVGMAPAALSIAGPGKSPADILSAVAAGALVVVESLAEVGRVAQAGNASGLRPRVLVRVNPEAEIQGAGLRMGGGARPFGIDADQVPGVLAAIAAHDLDYQGLHCFWGSQALDAERIARAFAVVGQTLLDLAGPRPPRQIVIGGGFGIPYTPTSAPLDLARAGAAVAETAGLLGDHLPGVSLGLELGRFLVGEAGVYVCAIRESKRSRGNLFLVTDGGLHHNQAATGNFGQVVRRPYPLVIATRMGEPVSERATITGCLCTPLDVFAEALAIPAAAEGDLVAIFQSGAYGASASPSAFLGHPPAVELLV</sequence>
<dbReference type="InterPro" id="IPR029066">
    <property type="entry name" value="PLP-binding_barrel"/>
</dbReference>
<dbReference type="SUPFAM" id="SSF50621">
    <property type="entry name" value="Alanine racemase C-terminal domain-like"/>
    <property type="match status" value="1"/>
</dbReference>
<comment type="similarity">
    <text evidence="4">Belongs to the Orn/Lys/Arg decarboxylase class-II family.</text>
</comment>
<evidence type="ECO:0000259" key="5">
    <source>
        <dbReference type="Pfam" id="PF00278"/>
    </source>
</evidence>
<dbReference type="GO" id="GO:0008836">
    <property type="term" value="F:diaminopimelate decarboxylase activity"/>
    <property type="evidence" value="ECO:0007669"/>
    <property type="project" value="UniProtKB-EC"/>
</dbReference>
<dbReference type="PRINTS" id="PR01179">
    <property type="entry name" value="ODADCRBXLASE"/>
</dbReference>
<dbReference type="InterPro" id="IPR009006">
    <property type="entry name" value="Ala_racemase/Decarboxylase_C"/>
</dbReference>
<keyword evidence="2 3" id="KW-0663">Pyridoxal phosphate</keyword>
<dbReference type="STRING" id="269796.Rru_A3135"/>
<dbReference type="PhylomeDB" id="Q2RPL5"/>
<gene>
    <name evidence="7" type="ordered locus">Rru_A3135</name>
</gene>
<dbReference type="EC" id="4.1.1.20" evidence="7"/>
<organism evidence="7 8">
    <name type="scientific">Rhodospirillum rubrum (strain ATCC 11170 / ATH 1.1.1 / DSM 467 / LMG 4362 / NCIMB 8255 / S1)</name>
    <dbReference type="NCBI Taxonomy" id="269796"/>
    <lineage>
        <taxon>Bacteria</taxon>
        <taxon>Pseudomonadati</taxon>
        <taxon>Pseudomonadota</taxon>
        <taxon>Alphaproteobacteria</taxon>
        <taxon>Rhodospirillales</taxon>
        <taxon>Rhodospirillaceae</taxon>
        <taxon>Rhodospirillum</taxon>
    </lineage>
</organism>
<name>Q2RPL5_RHORT</name>
<dbReference type="InterPro" id="IPR017530">
    <property type="entry name" value="DCO2ase_PEP1"/>
</dbReference>
<dbReference type="PANTHER" id="PTHR43727:SF2">
    <property type="entry name" value="GROUP IV DECARBOXYLASE"/>
    <property type="match status" value="1"/>
</dbReference>
<dbReference type="EMBL" id="CP000230">
    <property type="protein sequence ID" value="ABC23930.1"/>
    <property type="molecule type" value="Genomic_DNA"/>
</dbReference>
<dbReference type="Gene3D" id="2.40.37.10">
    <property type="entry name" value="Lyase, Ornithine Decarboxylase, Chain A, domain 1"/>
    <property type="match status" value="1"/>
</dbReference>
<dbReference type="RefSeq" id="WP_011390883.1">
    <property type="nucleotide sequence ID" value="NC_007643.1"/>
</dbReference>
<comment type="cofactor">
    <cofactor evidence="1 3">
        <name>pyridoxal 5'-phosphate</name>
        <dbReference type="ChEBI" id="CHEBI:597326"/>
    </cofactor>
</comment>
<dbReference type="Pfam" id="PF00278">
    <property type="entry name" value="Orn_DAP_Arg_deC"/>
    <property type="match status" value="1"/>
</dbReference>
<dbReference type="InterPro" id="IPR000183">
    <property type="entry name" value="Orn/DAP/Arg_de-COase"/>
</dbReference>
<evidence type="ECO:0000256" key="3">
    <source>
        <dbReference type="PIRSR" id="PIRSR600183-50"/>
    </source>
</evidence>
<evidence type="ECO:0000256" key="2">
    <source>
        <dbReference type="ARBA" id="ARBA00022898"/>
    </source>
</evidence>
<dbReference type="EnsemblBacteria" id="ABC23930">
    <property type="protein sequence ID" value="ABC23930"/>
    <property type="gene ID" value="Rru_A3135"/>
</dbReference>
<dbReference type="InterPro" id="IPR022644">
    <property type="entry name" value="De-COase2_N"/>
</dbReference>
<feature type="domain" description="Orn/DAP/Arg decarboxylase 2 C-terminal" evidence="5">
    <location>
        <begin position="35"/>
        <end position="382"/>
    </location>
</feature>
<evidence type="ECO:0000259" key="6">
    <source>
        <dbReference type="Pfam" id="PF02784"/>
    </source>
</evidence>
<dbReference type="GO" id="GO:0009089">
    <property type="term" value="P:lysine biosynthetic process via diaminopimelate"/>
    <property type="evidence" value="ECO:0007669"/>
    <property type="project" value="TreeGrafter"/>
</dbReference>
<keyword evidence="8" id="KW-1185">Reference proteome</keyword>
<dbReference type="NCBIfam" id="TIGR03099">
    <property type="entry name" value="dCO2ase_PEP1"/>
    <property type="match status" value="1"/>
</dbReference>
<reference evidence="7 8" key="1">
    <citation type="journal article" date="2011" name="Stand. Genomic Sci.">
        <title>Complete genome sequence of Rhodospirillum rubrum type strain (S1).</title>
        <authorList>
            <person name="Munk A.C."/>
            <person name="Copeland A."/>
            <person name="Lucas S."/>
            <person name="Lapidus A."/>
            <person name="Del Rio T.G."/>
            <person name="Barry K."/>
            <person name="Detter J.C."/>
            <person name="Hammon N."/>
            <person name="Israni S."/>
            <person name="Pitluck S."/>
            <person name="Brettin T."/>
            <person name="Bruce D."/>
            <person name="Han C."/>
            <person name="Tapia R."/>
            <person name="Gilna P."/>
            <person name="Schmutz J."/>
            <person name="Larimer F."/>
            <person name="Land M."/>
            <person name="Kyrpides N.C."/>
            <person name="Mavromatis K."/>
            <person name="Richardson P."/>
            <person name="Rohde M."/>
            <person name="Goker M."/>
            <person name="Klenk H.P."/>
            <person name="Zhang Y."/>
            <person name="Roberts G.P."/>
            <person name="Reslewic S."/>
            <person name="Schwartz D.C."/>
        </authorList>
    </citation>
    <scope>NUCLEOTIDE SEQUENCE [LARGE SCALE GENOMIC DNA]</scope>
    <source>
        <strain evidence="8">ATCC 11170 / ATH 1.1.1 / DSM 467 / LMG 4362 / NCIMB 8255 / S1</strain>
    </source>
</reference>
<dbReference type="InterPro" id="IPR022643">
    <property type="entry name" value="De-COase2_C"/>
</dbReference>